<dbReference type="EMBL" id="GEBQ01005036">
    <property type="protein sequence ID" value="JAT34941.1"/>
    <property type="molecule type" value="Transcribed_RNA"/>
</dbReference>
<evidence type="ECO:0000256" key="1">
    <source>
        <dbReference type="SAM" id="MobiDB-lite"/>
    </source>
</evidence>
<feature type="compositionally biased region" description="Polar residues" evidence="1">
    <location>
        <begin position="88"/>
        <end position="105"/>
    </location>
</feature>
<proteinExistence type="predicted"/>
<feature type="non-terminal residue" evidence="2">
    <location>
        <position position="1"/>
    </location>
</feature>
<evidence type="ECO:0000313" key="2">
    <source>
        <dbReference type="EMBL" id="JAT34941.1"/>
    </source>
</evidence>
<dbReference type="AlphaFoldDB" id="A0A1B6MGD3"/>
<name>A0A1B6MGD3_9HEMI</name>
<feature type="non-terminal residue" evidence="2">
    <location>
        <position position="373"/>
    </location>
</feature>
<protein>
    <submittedName>
        <fullName evidence="2">Uncharacterized protein</fullName>
    </submittedName>
</protein>
<feature type="region of interest" description="Disordered" evidence="1">
    <location>
        <begin position="88"/>
        <end position="112"/>
    </location>
</feature>
<accession>A0A1B6MGD3</accession>
<reference evidence="2" key="1">
    <citation type="submission" date="2015-11" db="EMBL/GenBank/DDBJ databases">
        <title>De novo transcriptome assembly of four potential Pierce s Disease insect vectors from Arizona vineyards.</title>
        <authorList>
            <person name="Tassone E.E."/>
        </authorList>
    </citation>
    <scope>NUCLEOTIDE SEQUENCE</scope>
</reference>
<organism evidence="2">
    <name type="scientific">Graphocephala atropunctata</name>
    <dbReference type="NCBI Taxonomy" id="36148"/>
    <lineage>
        <taxon>Eukaryota</taxon>
        <taxon>Metazoa</taxon>
        <taxon>Ecdysozoa</taxon>
        <taxon>Arthropoda</taxon>
        <taxon>Hexapoda</taxon>
        <taxon>Insecta</taxon>
        <taxon>Pterygota</taxon>
        <taxon>Neoptera</taxon>
        <taxon>Paraneoptera</taxon>
        <taxon>Hemiptera</taxon>
        <taxon>Auchenorrhyncha</taxon>
        <taxon>Membracoidea</taxon>
        <taxon>Cicadellidae</taxon>
        <taxon>Cicadellinae</taxon>
        <taxon>Cicadellini</taxon>
        <taxon>Graphocephala</taxon>
    </lineage>
</organism>
<gene>
    <name evidence="2" type="ORF">g.3439</name>
</gene>
<sequence>RDSQGSTADIAVKKKKKIIKVRSDLFDAAKGKQVTSETIKGSSNKSITIANKETTCDSICQSTKTVDKMHNVTITEIDQHYGKLQTVTDPSTNCGNSNGVTSPKVTSKKGVNKPTTQLKAVGDQSVNHSDKGMCKPQDVTREPELTVYDIESDSNNSDDKHSSYLFWPIGEYTKLNDDIPKQIYKSKPKIIEELEPKRALKTKSKKSSKKLRLGSLRMSLRRGLKNKNRFGILTDERKNGGLNVQADYQTGFIREEDKWLIANRKVGDSTEHTLTGQSKDKQKSKDEVASTSAECVGEGQQWTIPSNSWMNDIAALSPDPWSCQGDRDSEESETYDTTFTYSSNLFDKRRKHRNKELRSKRNKELYKCEYCLV</sequence>